<dbReference type="GO" id="GO:0043093">
    <property type="term" value="P:FtsZ-dependent cytokinesis"/>
    <property type="evidence" value="ECO:0007669"/>
    <property type="project" value="UniProtKB-UniRule"/>
</dbReference>
<name>A0A0R1UHF3_9LACO</name>
<comment type="function">
    <text evidence="7">Essential cell division protein.</text>
</comment>
<evidence type="ECO:0000256" key="1">
    <source>
        <dbReference type="ARBA" id="ARBA00022475"/>
    </source>
</evidence>
<dbReference type="EMBL" id="AZFK01000029">
    <property type="protein sequence ID" value="KRL90504.1"/>
    <property type="molecule type" value="Genomic_DNA"/>
</dbReference>
<feature type="region of interest" description="Disordered" evidence="9">
    <location>
        <begin position="1"/>
        <end position="27"/>
    </location>
</feature>
<evidence type="ECO:0000256" key="9">
    <source>
        <dbReference type="SAM" id="MobiDB-lite"/>
    </source>
</evidence>
<evidence type="ECO:0000256" key="6">
    <source>
        <dbReference type="ARBA" id="ARBA00023306"/>
    </source>
</evidence>
<keyword evidence="5 7" id="KW-0472">Membrane</keyword>
<comment type="caution">
    <text evidence="10">The sequence shown here is derived from an EMBL/GenBank/DDBJ whole genome shotgun (WGS) entry which is preliminary data.</text>
</comment>
<evidence type="ECO:0000313" key="11">
    <source>
        <dbReference type="Proteomes" id="UP000050816"/>
    </source>
</evidence>
<accession>A0A0R1UHF3</accession>
<dbReference type="InterPro" id="IPR011922">
    <property type="entry name" value="Cell_div_FtsL"/>
</dbReference>
<protein>
    <recommendedName>
        <fullName evidence="7">Cell division protein FtsL</fullName>
    </recommendedName>
</protein>
<evidence type="ECO:0000256" key="4">
    <source>
        <dbReference type="ARBA" id="ARBA00022989"/>
    </source>
</evidence>
<dbReference type="GO" id="GO:0032153">
    <property type="term" value="C:cell division site"/>
    <property type="evidence" value="ECO:0007669"/>
    <property type="project" value="UniProtKB-UniRule"/>
</dbReference>
<feature type="compositionally biased region" description="Basic and acidic residues" evidence="9">
    <location>
        <begin position="1"/>
        <end position="10"/>
    </location>
</feature>
<dbReference type="HAMAP" id="MF_00910">
    <property type="entry name" value="FtsL"/>
    <property type="match status" value="1"/>
</dbReference>
<dbReference type="PATRIC" id="fig|1423760.3.peg.1378"/>
<dbReference type="GO" id="GO:0005886">
    <property type="term" value="C:plasma membrane"/>
    <property type="evidence" value="ECO:0007669"/>
    <property type="project" value="UniProtKB-SubCell"/>
</dbReference>
<feature type="compositionally biased region" description="Low complexity" evidence="9">
    <location>
        <begin position="11"/>
        <end position="27"/>
    </location>
</feature>
<proteinExistence type="inferred from homology"/>
<evidence type="ECO:0000256" key="3">
    <source>
        <dbReference type="ARBA" id="ARBA00022692"/>
    </source>
</evidence>
<comment type="subcellular location">
    <subcellularLocation>
        <location evidence="7">Cell membrane</location>
        <topology evidence="7">Single-pass type II membrane protein</topology>
    </subcellularLocation>
    <text evidence="7">Localizes to the division septum where it forms a ring structure.</text>
</comment>
<reference evidence="10 11" key="1">
    <citation type="journal article" date="2015" name="Genome Announc.">
        <title>Expanding the biotechnology potential of lactobacilli through comparative genomics of 213 strains and associated genera.</title>
        <authorList>
            <person name="Sun Z."/>
            <person name="Harris H.M."/>
            <person name="McCann A."/>
            <person name="Guo C."/>
            <person name="Argimon S."/>
            <person name="Zhang W."/>
            <person name="Yang X."/>
            <person name="Jeffery I.B."/>
            <person name="Cooney J.C."/>
            <person name="Kagawa T.F."/>
            <person name="Liu W."/>
            <person name="Song Y."/>
            <person name="Salvetti E."/>
            <person name="Wrobel A."/>
            <person name="Rasinkangas P."/>
            <person name="Parkhill J."/>
            <person name="Rea M.C."/>
            <person name="O'Sullivan O."/>
            <person name="Ritari J."/>
            <person name="Douillard F.P."/>
            <person name="Paul Ross R."/>
            <person name="Yang R."/>
            <person name="Briner A.E."/>
            <person name="Felis G.E."/>
            <person name="de Vos W.M."/>
            <person name="Barrangou R."/>
            <person name="Klaenhammer T.R."/>
            <person name="Caufield P.W."/>
            <person name="Cui Y."/>
            <person name="Zhang H."/>
            <person name="O'Toole P.W."/>
        </authorList>
    </citation>
    <scope>NUCLEOTIDE SEQUENCE [LARGE SCALE GENOMIC DNA]</scope>
    <source>
        <strain evidence="10 11">DSM 15946</strain>
    </source>
</reference>
<feature type="transmembrane region" description="Helical" evidence="7">
    <location>
        <begin position="39"/>
        <end position="63"/>
    </location>
</feature>
<evidence type="ECO:0000256" key="2">
    <source>
        <dbReference type="ARBA" id="ARBA00022618"/>
    </source>
</evidence>
<dbReference type="Proteomes" id="UP000050816">
    <property type="component" value="Unassembled WGS sequence"/>
</dbReference>
<gene>
    <name evidence="7" type="primary">ftsL</name>
    <name evidence="10" type="ORF">FC43_GL001309</name>
</gene>
<dbReference type="AlphaFoldDB" id="A0A0R1UHF3"/>
<keyword evidence="8" id="KW-0175">Coiled coil</keyword>
<evidence type="ECO:0000256" key="8">
    <source>
        <dbReference type="SAM" id="Coils"/>
    </source>
</evidence>
<evidence type="ECO:0000313" key="10">
    <source>
        <dbReference type="EMBL" id="KRL90504.1"/>
    </source>
</evidence>
<organism evidence="10 11">
    <name type="scientific">Limosilactobacillus ingluviei DSM 15946</name>
    <dbReference type="NCBI Taxonomy" id="1423760"/>
    <lineage>
        <taxon>Bacteria</taxon>
        <taxon>Bacillati</taxon>
        <taxon>Bacillota</taxon>
        <taxon>Bacilli</taxon>
        <taxon>Lactobacillales</taxon>
        <taxon>Lactobacillaceae</taxon>
        <taxon>Limosilactobacillus</taxon>
    </lineage>
</organism>
<evidence type="ECO:0000256" key="5">
    <source>
        <dbReference type="ARBA" id="ARBA00023136"/>
    </source>
</evidence>
<feature type="coiled-coil region" evidence="8">
    <location>
        <begin position="56"/>
        <end position="90"/>
    </location>
</feature>
<sequence length="121" mass="13168">MDENTARELRQQTQPTPAAQPTATAQPTVGRVPFSKFEILLGVVCTALVAWMVVSLISAKIALNNHQHTLQQVQNQIAKVNSSNTSIQQEIAEATSQANLQKVAKKYGLTDANSSVRNVNR</sequence>
<keyword evidence="1 7" id="KW-1003">Cell membrane</keyword>
<keyword evidence="6 7" id="KW-0131">Cell cycle</keyword>
<evidence type="ECO:0000256" key="7">
    <source>
        <dbReference type="HAMAP-Rule" id="MF_00910"/>
    </source>
</evidence>
<dbReference type="RefSeq" id="WP_056954378.1">
    <property type="nucleotide sequence ID" value="NZ_AZFK01000029.1"/>
</dbReference>
<keyword evidence="4 7" id="KW-1133">Transmembrane helix</keyword>
<comment type="similarity">
    <text evidence="7">Belongs to the FtsL family.</text>
</comment>
<keyword evidence="2 7" id="KW-0132">Cell division</keyword>
<keyword evidence="3 7" id="KW-0812">Transmembrane</keyword>